<feature type="transmembrane region" description="Helical" evidence="8">
    <location>
        <begin position="214"/>
        <end position="235"/>
    </location>
</feature>
<dbReference type="HOGENOM" id="CLU_001265_19_3_6"/>
<dbReference type="AlphaFoldDB" id="F2K065"/>
<keyword evidence="7 8" id="KW-0472">Membrane</keyword>
<dbReference type="EMBL" id="CP002583">
    <property type="protein sequence ID" value="ADZ93279.1"/>
    <property type="molecule type" value="Genomic_DNA"/>
</dbReference>
<feature type="transmembrane region" description="Helical" evidence="8">
    <location>
        <begin position="47"/>
        <end position="67"/>
    </location>
</feature>
<evidence type="ECO:0000256" key="5">
    <source>
        <dbReference type="ARBA" id="ARBA00022692"/>
    </source>
</evidence>
<evidence type="ECO:0000256" key="4">
    <source>
        <dbReference type="ARBA" id="ARBA00022475"/>
    </source>
</evidence>
<keyword evidence="6 8" id="KW-1133">Transmembrane helix</keyword>
<evidence type="ECO:0000313" key="10">
    <source>
        <dbReference type="EMBL" id="ADZ93279.1"/>
    </source>
</evidence>
<dbReference type="eggNOG" id="COG2814">
    <property type="taxonomic scope" value="Bacteria"/>
</dbReference>
<dbReference type="GO" id="GO:0005886">
    <property type="term" value="C:plasma membrane"/>
    <property type="evidence" value="ECO:0007669"/>
    <property type="project" value="UniProtKB-SubCell"/>
</dbReference>
<organism evidence="10 11">
    <name type="scientific">Marinomonas mediterranea (strain ATCC 700492 / JCM 21426 / NBRC 103028 / MMB-1)</name>
    <dbReference type="NCBI Taxonomy" id="717774"/>
    <lineage>
        <taxon>Bacteria</taxon>
        <taxon>Pseudomonadati</taxon>
        <taxon>Pseudomonadota</taxon>
        <taxon>Gammaproteobacteria</taxon>
        <taxon>Oceanospirillales</taxon>
        <taxon>Oceanospirillaceae</taxon>
        <taxon>Marinomonas</taxon>
    </lineage>
</organism>
<feature type="transmembrane region" description="Helical" evidence="8">
    <location>
        <begin position="247"/>
        <end position="264"/>
    </location>
</feature>
<dbReference type="GO" id="GO:0022857">
    <property type="term" value="F:transmembrane transporter activity"/>
    <property type="evidence" value="ECO:0007669"/>
    <property type="project" value="InterPro"/>
</dbReference>
<dbReference type="CDD" id="cd17324">
    <property type="entry name" value="MFS_NepI_like"/>
    <property type="match status" value="1"/>
</dbReference>
<dbReference type="Proteomes" id="UP000001062">
    <property type="component" value="Chromosome"/>
</dbReference>
<feature type="transmembrane region" description="Helical" evidence="8">
    <location>
        <begin position="74"/>
        <end position="91"/>
    </location>
</feature>
<feature type="transmembrane region" description="Helical" evidence="8">
    <location>
        <begin position="276"/>
        <end position="294"/>
    </location>
</feature>
<feature type="transmembrane region" description="Helical" evidence="8">
    <location>
        <begin position="133"/>
        <end position="151"/>
    </location>
</feature>
<dbReference type="InterPro" id="IPR036259">
    <property type="entry name" value="MFS_trans_sf"/>
</dbReference>
<gene>
    <name evidence="10" type="ordered locus">Marme_4076</name>
</gene>
<reference evidence="10 11" key="1">
    <citation type="journal article" date="2012" name="Stand. Genomic Sci.">
        <title>Complete genome sequence of the melanogenic marine bacterium Marinomonas mediterranea type strain (MMB-1(T)).</title>
        <authorList>
            <person name="Lucas-Elio P."/>
            <person name="Goodwin L."/>
            <person name="Woyke T."/>
            <person name="Pitluck S."/>
            <person name="Nolan M."/>
            <person name="Kyrpides N.C."/>
            <person name="Detter J.C."/>
            <person name="Copeland A."/>
            <person name="Teshima H."/>
            <person name="Bruce D."/>
            <person name="Detter C."/>
            <person name="Tapia R."/>
            <person name="Han S."/>
            <person name="Land M.L."/>
            <person name="Ivanova N."/>
            <person name="Mikhailova N."/>
            <person name="Johnston A.W."/>
            <person name="Sanchez-Amat A."/>
        </authorList>
    </citation>
    <scope>NUCLEOTIDE SEQUENCE [LARGE SCALE GENOMIC DNA]</scope>
    <source>
        <strain evidence="11">ATCC 700492 / JCM 21426 / NBRC 103028 / MMB-1</strain>
    </source>
</reference>
<evidence type="ECO:0000256" key="8">
    <source>
        <dbReference type="SAM" id="Phobius"/>
    </source>
</evidence>
<feature type="transmembrane region" description="Helical" evidence="8">
    <location>
        <begin position="360"/>
        <end position="381"/>
    </location>
</feature>
<name>F2K065_MARM1</name>
<evidence type="ECO:0000256" key="1">
    <source>
        <dbReference type="ARBA" id="ARBA00004651"/>
    </source>
</evidence>
<feature type="transmembrane region" description="Helical" evidence="8">
    <location>
        <begin position="300"/>
        <end position="322"/>
    </location>
</feature>
<sequence precursor="true">MANLNRIFTPFFACSGILLALGSIVMVQPIFAEVGLSLGVPSTDVRVSFSIVSLSYAVAFFLFGPLTDRLNIKWLGAFSSLALAVSCALLSQGQDILFFNLAISVVGISAAGIVSSMFPYMTKIAQEKQRGKYLGYCLSATVTGIIFGRAYTGVVADYYDWQLAILTYSVLCLFLFVVMLTLKPVSVTQSQLSMLGQYSQSLSLLKNTTVLSSYLAGFSLFIAYLGTLTFLTYHLVEPPFLYATSDIGWVSFSGFLAAFLAPMAGGFAQKYGFQKMVLTGVFLVLCALGELYFAENFIELLIGLLMLYSGVYICQPAVFFHITQLIPGNKVGAASSFYLLSCLAGGSFGSFILGMVWDQWGWAGITLANCLAVVITLILTLRRQPQPNFQPKETSI</sequence>
<evidence type="ECO:0000256" key="2">
    <source>
        <dbReference type="ARBA" id="ARBA00008335"/>
    </source>
</evidence>
<comment type="similarity">
    <text evidence="2">Belongs to the major facilitator superfamily.</text>
</comment>
<feature type="transmembrane region" description="Helical" evidence="8">
    <location>
        <begin position="334"/>
        <end position="354"/>
    </location>
</feature>
<evidence type="ECO:0000256" key="3">
    <source>
        <dbReference type="ARBA" id="ARBA00022448"/>
    </source>
</evidence>
<dbReference type="PROSITE" id="PS50850">
    <property type="entry name" value="MFS"/>
    <property type="match status" value="1"/>
</dbReference>
<protein>
    <submittedName>
        <fullName evidence="10">Major facilitator superfamily MFS_1</fullName>
    </submittedName>
</protein>
<comment type="subcellular location">
    <subcellularLocation>
        <location evidence="1">Cell membrane</location>
        <topology evidence="1">Multi-pass membrane protein</topology>
    </subcellularLocation>
</comment>
<dbReference type="PANTHER" id="PTHR43271:SF2">
    <property type="entry name" value="BLL2771 PROTEIN"/>
    <property type="match status" value="1"/>
</dbReference>
<dbReference type="KEGG" id="mme:Marme_4076"/>
<feature type="domain" description="Major facilitator superfamily (MFS) profile" evidence="9">
    <location>
        <begin position="8"/>
        <end position="388"/>
    </location>
</feature>
<keyword evidence="4" id="KW-1003">Cell membrane</keyword>
<evidence type="ECO:0000259" key="9">
    <source>
        <dbReference type="PROSITE" id="PS50850"/>
    </source>
</evidence>
<dbReference type="PATRIC" id="fig|717774.3.peg.4211"/>
<feature type="transmembrane region" description="Helical" evidence="8">
    <location>
        <begin position="163"/>
        <end position="182"/>
    </location>
</feature>
<dbReference type="Gene3D" id="1.20.1250.20">
    <property type="entry name" value="MFS general substrate transporter like domains"/>
    <property type="match status" value="1"/>
</dbReference>
<dbReference type="InterPro" id="IPR011701">
    <property type="entry name" value="MFS"/>
</dbReference>
<accession>F2K065</accession>
<dbReference type="OrthoDB" id="63984at2"/>
<evidence type="ECO:0000256" key="6">
    <source>
        <dbReference type="ARBA" id="ARBA00022989"/>
    </source>
</evidence>
<dbReference type="RefSeq" id="WP_013663181.1">
    <property type="nucleotide sequence ID" value="NC_015276.1"/>
</dbReference>
<evidence type="ECO:0000313" key="11">
    <source>
        <dbReference type="Proteomes" id="UP000001062"/>
    </source>
</evidence>
<dbReference type="STRING" id="717774.Marme_4076"/>
<keyword evidence="5 8" id="KW-0812">Transmembrane</keyword>
<dbReference type="PANTHER" id="PTHR43271">
    <property type="entry name" value="BLL2771 PROTEIN"/>
    <property type="match status" value="1"/>
</dbReference>
<keyword evidence="11" id="KW-1185">Reference proteome</keyword>
<dbReference type="InterPro" id="IPR020846">
    <property type="entry name" value="MFS_dom"/>
</dbReference>
<keyword evidence="3" id="KW-0813">Transport</keyword>
<evidence type="ECO:0000256" key="7">
    <source>
        <dbReference type="ARBA" id="ARBA00023136"/>
    </source>
</evidence>
<dbReference type="Pfam" id="PF07690">
    <property type="entry name" value="MFS_1"/>
    <property type="match status" value="2"/>
</dbReference>
<feature type="transmembrane region" description="Helical" evidence="8">
    <location>
        <begin position="7"/>
        <end position="27"/>
    </location>
</feature>
<proteinExistence type="inferred from homology"/>
<feature type="transmembrane region" description="Helical" evidence="8">
    <location>
        <begin position="97"/>
        <end position="121"/>
    </location>
</feature>
<dbReference type="SUPFAM" id="SSF103473">
    <property type="entry name" value="MFS general substrate transporter"/>
    <property type="match status" value="1"/>
</dbReference>